<dbReference type="PDBsum" id="2K3Q"/>
<dbReference type="InterPro" id="IPR031913">
    <property type="entry name" value="Spidroin_N"/>
</dbReference>
<keyword evidence="2 3" id="KW-0002">3D-structure</keyword>
<sequence>GSEQQDLDDLAQVILSAVTSNTDTSKSARAQALSTALASSLADLLISESSGSSYQTQISALTNILSDCFVTTTGSNNPAFVSRVQTLIAVLSQSSSNAISGATGGSAFAQSQAFQQSA</sequence>
<name>D0VWW9_9ARAC</name>
<dbReference type="AlphaFoldDB" id="D0VWW9"/>
<dbReference type="Pfam" id="PF16763">
    <property type="entry name" value="Spidroin_N"/>
    <property type="match status" value="1"/>
</dbReference>
<dbReference type="EvolutionaryTrace" id="D0VWW9"/>
<evidence type="ECO:0000259" key="1">
    <source>
        <dbReference type="Pfam" id="PF16763"/>
    </source>
</evidence>
<organism evidence="2">
    <name type="scientific">Trichonephila antipodiana</name>
    <dbReference type="NCBI Taxonomy" id="2730554"/>
    <lineage>
        <taxon>Eukaryota</taxon>
        <taxon>Metazoa</taxon>
        <taxon>Ecdysozoa</taxon>
        <taxon>Arthropoda</taxon>
        <taxon>Chelicerata</taxon>
        <taxon>Arachnida</taxon>
        <taxon>Araneae</taxon>
        <taxon>Araneomorphae</taxon>
        <taxon>Entelegynae</taxon>
        <taxon>Araneoidea</taxon>
        <taxon>Nephilidae</taxon>
        <taxon>Trichonephila</taxon>
    </lineage>
</organism>
<dbReference type="InterPro" id="IPR038243">
    <property type="entry name" value="Spidroin_N_sf"/>
</dbReference>
<dbReference type="PDB" id="2K3Q">
    <property type="method" value="NMR"/>
    <property type="chains" value="A=1-118"/>
</dbReference>
<evidence type="ECO:0000313" key="2">
    <source>
        <dbReference type="PDB" id="2K3Q"/>
    </source>
</evidence>
<dbReference type="Gene3D" id="1.10.274.70">
    <property type="match status" value="1"/>
</dbReference>
<reference evidence="2 3" key="1">
    <citation type="journal article" date="2009" name="Proc. Natl. Acad. Sci. U.S.A.">
        <title>Solution structure of eggcase silk protein and its implications for silk fiber formation.</title>
        <authorList>
            <person name="Lin Z."/>
            <person name="Huang W."/>
            <person name="Zhang J."/>
            <person name="Fan J.S."/>
            <person name="Yang D."/>
        </authorList>
    </citation>
    <scope>STRUCTURE BY NMR</scope>
</reference>
<proteinExistence type="evidence at protein level"/>
<accession>D0VWW9</accession>
<evidence type="ECO:0007829" key="3">
    <source>
        <dbReference type="PDB" id="2K3Q"/>
    </source>
</evidence>
<protein>
    <submittedName>
        <fullName evidence="2">TuSp1</fullName>
    </submittedName>
</protein>
<feature type="domain" description="Spidroin N-terminal" evidence="1">
    <location>
        <begin position="2"/>
        <end position="97"/>
    </location>
</feature>
<dbReference type="SMR" id="D0VWW9"/>